<dbReference type="AlphaFoldDB" id="A0A0X3Q421"/>
<dbReference type="EMBL" id="GEEE01004511">
    <property type="protein sequence ID" value="JAP58714.1"/>
    <property type="molecule type" value="Transcribed_RNA"/>
</dbReference>
<name>A0A0X3Q421_SCHSO</name>
<sequence>MYRLNLIFFTPWLNLPSLHSLGAQKVRTLSQLVIARRINRYLQLEDHAKCLMLFGYWDDQGCNIYKMTEHFTNPTAPLIKLLTSRRQELHVSLGSLCGPTVEGGASLMLFKLLRATGLPNLVSLDLRKQCISIFDHLLIYRPRPNTEDETMLPCLQKIAVNVNMDLEGITEHYPPLAEPKNVRSMTVFLRGRYKYHQTDRFLETWDFTRKFTLAGEVQEDDYKFFEKYSMFIMPTVETITVAANLYESLQWPVRHIYPNLKKLVITDVRDATVPVVDDEDRSWYNNVQIMLSGKRKFPRRGTWAICAKCGEVEDERFKWNVGLGGDGLQAIYGNQSLVLLSCATMAIADRRINPLDVSLVYMQGRPAALERELSSGKRSAAEDLVSSRHAEIRNLIFEACKEGAYEHESELLTELAKFCKDKFLKILAICKATLNKLEVSAEFIFGCSLNPITDSQISALQGAFTKVTKLSIEPDRHLEFECFKTQSVSSEKLMPFLRMFPYLNSLRFCAGKWVRWSNLGSILAACPRLERLYVGTNRVDVKTALKSATTHHVRTLVFDFPEAEVPCDFSGLKSCQETEYLLLRTNCKNKVSQTAMTQCFKLLPRLRWLFCIMCYQNRTQVAHCAVPGKSAPELRTLEYIEPNILAAVYPQLDSLFWIDIVDY</sequence>
<proteinExistence type="predicted"/>
<dbReference type="SUPFAM" id="SSF52047">
    <property type="entry name" value="RNI-like"/>
    <property type="match status" value="1"/>
</dbReference>
<accession>A0A0X3Q421</accession>
<dbReference type="InterPro" id="IPR032675">
    <property type="entry name" value="LRR_dom_sf"/>
</dbReference>
<evidence type="ECO:0000313" key="1">
    <source>
        <dbReference type="EMBL" id="JAP58714.1"/>
    </source>
</evidence>
<dbReference type="Gene3D" id="3.80.10.10">
    <property type="entry name" value="Ribonuclease Inhibitor"/>
    <property type="match status" value="1"/>
</dbReference>
<reference evidence="1" key="1">
    <citation type="submission" date="2016-01" db="EMBL/GenBank/DDBJ databases">
        <title>Reference transcriptome for the parasite Schistocephalus solidus: insights into the molecular evolution of parasitism.</title>
        <authorList>
            <person name="Hebert F.O."/>
            <person name="Grambauer S."/>
            <person name="Barber I."/>
            <person name="Landry C.R."/>
            <person name="Aubin-Horth N."/>
        </authorList>
    </citation>
    <scope>NUCLEOTIDE SEQUENCE</scope>
</reference>
<gene>
    <name evidence="1" type="ORF">TR147541</name>
</gene>
<protein>
    <submittedName>
        <fullName evidence="1">Uncharacterized protein</fullName>
    </submittedName>
</protein>
<organism evidence="1">
    <name type="scientific">Schistocephalus solidus</name>
    <name type="common">Tapeworm</name>
    <dbReference type="NCBI Taxonomy" id="70667"/>
    <lineage>
        <taxon>Eukaryota</taxon>
        <taxon>Metazoa</taxon>
        <taxon>Spiralia</taxon>
        <taxon>Lophotrochozoa</taxon>
        <taxon>Platyhelminthes</taxon>
        <taxon>Cestoda</taxon>
        <taxon>Eucestoda</taxon>
        <taxon>Diphyllobothriidea</taxon>
        <taxon>Diphyllobothriidae</taxon>
        <taxon>Schistocephalus</taxon>
    </lineage>
</organism>